<accession>A0ACB7SYC6</accession>
<comment type="caution">
    <text evidence="1">The sequence shown here is derived from an EMBL/GenBank/DDBJ whole genome shotgun (WGS) entry which is preliminary data.</text>
</comment>
<dbReference type="Proteomes" id="UP000821845">
    <property type="component" value="Chromosome 2"/>
</dbReference>
<keyword evidence="2" id="KW-1185">Reference proteome</keyword>
<proteinExistence type="predicted"/>
<gene>
    <name evidence="1" type="ORF">HPB50_012438</name>
</gene>
<dbReference type="EMBL" id="CM023482">
    <property type="protein sequence ID" value="KAH6938779.1"/>
    <property type="molecule type" value="Genomic_DNA"/>
</dbReference>
<name>A0ACB7SYC6_HYAAI</name>
<reference evidence="1" key="1">
    <citation type="submission" date="2020-05" db="EMBL/GenBank/DDBJ databases">
        <title>Large-scale comparative analyses of tick genomes elucidate their genetic diversity and vector capacities.</title>
        <authorList>
            <person name="Jia N."/>
            <person name="Wang J."/>
            <person name="Shi W."/>
            <person name="Du L."/>
            <person name="Sun Y."/>
            <person name="Zhan W."/>
            <person name="Jiang J."/>
            <person name="Wang Q."/>
            <person name="Zhang B."/>
            <person name="Ji P."/>
            <person name="Sakyi L.B."/>
            <person name="Cui X."/>
            <person name="Yuan T."/>
            <person name="Jiang B."/>
            <person name="Yang W."/>
            <person name="Lam T.T.-Y."/>
            <person name="Chang Q."/>
            <person name="Ding S."/>
            <person name="Wang X."/>
            <person name="Zhu J."/>
            <person name="Ruan X."/>
            <person name="Zhao L."/>
            <person name="Wei J."/>
            <person name="Que T."/>
            <person name="Du C."/>
            <person name="Cheng J."/>
            <person name="Dai P."/>
            <person name="Han X."/>
            <person name="Huang E."/>
            <person name="Gao Y."/>
            <person name="Liu J."/>
            <person name="Shao H."/>
            <person name="Ye R."/>
            <person name="Li L."/>
            <person name="Wei W."/>
            <person name="Wang X."/>
            <person name="Wang C."/>
            <person name="Yang T."/>
            <person name="Huo Q."/>
            <person name="Li W."/>
            <person name="Guo W."/>
            <person name="Chen H."/>
            <person name="Zhou L."/>
            <person name="Ni X."/>
            <person name="Tian J."/>
            <person name="Zhou Y."/>
            <person name="Sheng Y."/>
            <person name="Liu T."/>
            <person name="Pan Y."/>
            <person name="Xia L."/>
            <person name="Li J."/>
            <person name="Zhao F."/>
            <person name="Cao W."/>
        </authorList>
    </citation>
    <scope>NUCLEOTIDE SEQUENCE</scope>
    <source>
        <strain evidence="1">Hyas-2018</strain>
    </source>
</reference>
<evidence type="ECO:0000313" key="2">
    <source>
        <dbReference type="Proteomes" id="UP000821845"/>
    </source>
</evidence>
<protein>
    <submittedName>
        <fullName evidence="1">Uncharacterized protein</fullName>
    </submittedName>
</protein>
<organism evidence="1 2">
    <name type="scientific">Hyalomma asiaticum</name>
    <name type="common">Tick</name>
    <dbReference type="NCBI Taxonomy" id="266040"/>
    <lineage>
        <taxon>Eukaryota</taxon>
        <taxon>Metazoa</taxon>
        <taxon>Ecdysozoa</taxon>
        <taxon>Arthropoda</taxon>
        <taxon>Chelicerata</taxon>
        <taxon>Arachnida</taxon>
        <taxon>Acari</taxon>
        <taxon>Parasitiformes</taxon>
        <taxon>Ixodida</taxon>
        <taxon>Ixodoidea</taxon>
        <taxon>Ixodidae</taxon>
        <taxon>Hyalomminae</taxon>
        <taxon>Hyalomma</taxon>
    </lineage>
</organism>
<sequence>MLRTTPVTSRVTCHTSRESTAPSAAARIVSLEDRPFHACCFARHRCARSSSRQCCSRRYERSARDGLHFRKCRAVSSSRCDPVGVKTTVTLSLDGSEDGFAEGATMHYIKLPLSVQMALIVDVFRCKSPRYRILVNADSVPCVTALVDVERVPSSCVYRGYTAAGSSSARCRDRYTGMRRKKLRVLRPPDSGGGGRRRSLPFQVADVWGAVLSLSKSTLRLLDLSGAIPESCAPTSDVNAPAAPSERRSPPPPVGRRASADGGCSPPTSPSRTVPPQLSSQHAAQSDAEALQVGGSRRSSRCSLPSLSSTPAPSAAKCALLGRPGKLIRDRPISRSERHLKAASTPEFHSGSTEDVCCRNVRRPWSQLYSDAEADQLFAAVGSMSSLHPHGERQHQLQPRDATSPPDGHQGLPPRYSSLRASSPRLIADSVLQKFRKTFSLRFQRNRKGSTTSLPAVSSAPCSAPAEAASQLSNGGHGSDDDGAWPCGWQATTTTQPSTVSSAAPTRADVEEEEEEGGFRPGPAILRCSREERRLHRKNRELRGSKCSSADSGIQLEAPGGTAADQQLSEADSTDDSSQVSIQRKAESISAVITINGVTCSGCQGSYSSLSPARAETESTLCDDNQPPSSPHSGFGVPPHMHKPTSFDRQFSTPPPIKTRIERSRPTLRRQKGRGALRRSISQPLDLEKSDKNDLAQKEQLSHGLSDQEASRNPSTASSEEDFSSDGESYSQIPKDYEGVTYVEALWDHVTLDSEELAFQAGEVIEVTDMSDKDWWWGSVDQRHGWFPAAFVRLRVGQEDTVEDCITKMADGTLTQHKPRKMSIGLLSNEEVRAKVVMEIVNTERDFVRHLKDVVQGYLAQVRRRPDMFSEERRATIFGNIEQLYEFQNSFLKHLESAIDWDQPHLSQIGGVFLENKQEFKIYSEYCNNHPLAVSELQELYADSKYVHFFEASACRLLQDMIDISLDGFLLTPVQKICKYPLQLAELLKYTRPEHADYHAVREALAAMKGVAQMVNERKRRMECLEKLAEWQSSVFNWEASFFLYSGPDLLDTSSMLVHSGEAVRVSSLWSRDVVSLFLFDNLLVYCKKDIIKRNTLSYKGRLNMNSCCVVDVENGKDSQFGTTVRNAWKIYCTTREKWYLFFTKTAAEKEKWLQAFQAERERVRDDREQGYVVTESAKKSAKMALHNKLKPKRPRAKLPKGPRSQHPDVAVVEILLDPPGPKPRTGSLPSTLHTSHHTVSANGLPKKKGSGWFHFGSGKKVKK</sequence>
<evidence type="ECO:0000313" key="1">
    <source>
        <dbReference type="EMBL" id="KAH6938779.1"/>
    </source>
</evidence>